<evidence type="ECO:0000313" key="3">
    <source>
        <dbReference type="Proteomes" id="UP000697710"/>
    </source>
</evidence>
<sequence>MTGQELIGTWVAALLTLCLMSFLYKDNPFFRFAEALFAGVSLGYFIGITLDQTLRPNLFLP</sequence>
<keyword evidence="1" id="KW-1133">Transmembrane helix</keyword>
<keyword evidence="1" id="KW-0472">Membrane</keyword>
<feature type="non-terminal residue" evidence="2">
    <location>
        <position position="61"/>
    </location>
</feature>
<dbReference type="AlphaFoldDB" id="A0A956M1Q6"/>
<reference evidence="2" key="2">
    <citation type="journal article" date="2021" name="Microbiome">
        <title>Successional dynamics and alternative stable states in a saline activated sludge microbial community over 9 years.</title>
        <authorList>
            <person name="Wang Y."/>
            <person name="Ye J."/>
            <person name="Ju F."/>
            <person name="Liu L."/>
            <person name="Boyd J.A."/>
            <person name="Deng Y."/>
            <person name="Parks D.H."/>
            <person name="Jiang X."/>
            <person name="Yin X."/>
            <person name="Woodcroft B.J."/>
            <person name="Tyson G.W."/>
            <person name="Hugenholtz P."/>
            <person name="Polz M.F."/>
            <person name="Zhang T."/>
        </authorList>
    </citation>
    <scope>NUCLEOTIDE SEQUENCE</scope>
    <source>
        <strain evidence="2">HKST-UBA01</strain>
    </source>
</reference>
<comment type="caution">
    <text evidence="2">The sequence shown here is derived from an EMBL/GenBank/DDBJ whole genome shotgun (WGS) entry which is preliminary data.</text>
</comment>
<evidence type="ECO:0000256" key="1">
    <source>
        <dbReference type="SAM" id="Phobius"/>
    </source>
</evidence>
<organism evidence="2 3">
    <name type="scientific">Eiseniibacteriota bacterium</name>
    <dbReference type="NCBI Taxonomy" id="2212470"/>
    <lineage>
        <taxon>Bacteria</taxon>
        <taxon>Candidatus Eiseniibacteriota</taxon>
    </lineage>
</organism>
<name>A0A956M1Q6_UNCEI</name>
<proteinExistence type="predicted"/>
<dbReference type="EMBL" id="JAGQHR010000666">
    <property type="protein sequence ID" value="MCA9729368.1"/>
    <property type="molecule type" value="Genomic_DNA"/>
</dbReference>
<feature type="transmembrane region" description="Helical" evidence="1">
    <location>
        <begin position="6"/>
        <end position="24"/>
    </location>
</feature>
<accession>A0A956M1Q6</accession>
<evidence type="ECO:0000313" key="2">
    <source>
        <dbReference type="EMBL" id="MCA9729368.1"/>
    </source>
</evidence>
<feature type="transmembrane region" description="Helical" evidence="1">
    <location>
        <begin position="36"/>
        <end position="54"/>
    </location>
</feature>
<reference evidence="2" key="1">
    <citation type="submission" date="2020-04" db="EMBL/GenBank/DDBJ databases">
        <authorList>
            <person name="Zhang T."/>
        </authorList>
    </citation>
    <scope>NUCLEOTIDE SEQUENCE</scope>
    <source>
        <strain evidence="2">HKST-UBA01</strain>
    </source>
</reference>
<dbReference type="Proteomes" id="UP000697710">
    <property type="component" value="Unassembled WGS sequence"/>
</dbReference>
<gene>
    <name evidence="2" type="ORF">KC729_16890</name>
</gene>
<protein>
    <submittedName>
        <fullName evidence="2">Uncharacterized protein</fullName>
    </submittedName>
</protein>
<keyword evidence="1" id="KW-0812">Transmembrane</keyword>